<sequence length="570" mass="65116">MSKEKKKRSLPFNKQQSDVSLYKNKNSSDLFSSSKNVGGHRASMPTSLLQSLVSPSQTDLVVIPSLSLDSQILSKVNGLSYYDERLLFNILCLRYNSNRVFYFTSTPLHLDLIDYYCNLINTAHNNLSQFKNRFFNISVNDSSSATCLSNKILFRPQILKSLKNQLNPNKNLSLEVFRGTFYEEKIAKTLQLKLNSCKGRDVIWGTKANSRTIFRHLSIPHPDGTYEAEFDLNRLFERILCILEKNSTSTRGVIKLDESFAGKGNVIIELKETQKVLNSSKKNNQTRRLALKQLKLAYKNSIKDCDGFTDNVKRLGAIFELFNETKHSNNSGKFQTSPSVQVLIRDGKVEVLSTHEQILNGHTYIGCSFPCLQIYREVLETAGEKVGKFLMEKGISDYFSVDFMCDPPLNDNEGWDIKALEINLRMTGTTNPFLLSAHLIQHSLEINNFNTVSNTDFDLKNLIKENFCYISVEQNYNENFKHLTIKDLTEIFKVNSRFGWNPETKKGCILFKFGGISELGCFGLTCISSNIEDCKEIFTLALKFVEFEAIRIKNIFFNQGLSLEKEIFYN</sequence>
<dbReference type="InterPro" id="IPR038752">
    <property type="entry name" value="IQCH"/>
</dbReference>
<gene>
    <name evidence="2" type="ORF">HK099_008361</name>
</gene>
<evidence type="ECO:0008006" key="4">
    <source>
        <dbReference type="Google" id="ProtNLM"/>
    </source>
</evidence>
<dbReference type="PANTHER" id="PTHR14465">
    <property type="entry name" value="IQ DOMAIN-CONTAINING PROTEIN H"/>
    <property type="match status" value="1"/>
</dbReference>
<organism evidence="2 3">
    <name type="scientific">Clydaea vesicula</name>
    <dbReference type="NCBI Taxonomy" id="447962"/>
    <lineage>
        <taxon>Eukaryota</taxon>
        <taxon>Fungi</taxon>
        <taxon>Fungi incertae sedis</taxon>
        <taxon>Chytridiomycota</taxon>
        <taxon>Chytridiomycota incertae sedis</taxon>
        <taxon>Chytridiomycetes</taxon>
        <taxon>Lobulomycetales</taxon>
        <taxon>Lobulomycetaceae</taxon>
        <taxon>Clydaea</taxon>
    </lineage>
</organism>
<keyword evidence="3" id="KW-1185">Reference proteome</keyword>
<evidence type="ECO:0000313" key="2">
    <source>
        <dbReference type="EMBL" id="KAJ3210059.1"/>
    </source>
</evidence>
<protein>
    <recommendedName>
        <fullName evidence="4">ATP-grasp domain-containing protein</fullName>
    </recommendedName>
</protein>
<accession>A0AAD5TXZ7</accession>
<comment type="caution">
    <text evidence="2">The sequence shown here is derived from an EMBL/GenBank/DDBJ whole genome shotgun (WGS) entry which is preliminary data.</text>
</comment>
<dbReference type="Gene3D" id="3.30.470.20">
    <property type="entry name" value="ATP-grasp fold, B domain"/>
    <property type="match status" value="1"/>
</dbReference>
<dbReference type="EMBL" id="JADGJW010000909">
    <property type="protein sequence ID" value="KAJ3210059.1"/>
    <property type="molecule type" value="Genomic_DNA"/>
</dbReference>
<dbReference type="PANTHER" id="PTHR14465:SF0">
    <property type="entry name" value="IQ DOMAIN-CONTAINING PROTEIN H"/>
    <property type="match status" value="1"/>
</dbReference>
<reference evidence="2" key="1">
    <citation type="submission" date="2020-05" db="EMBL/GenBank/DDBJ databases">
        <title>Phylogenomic resolution of chytrid fungi.</title>
        <authorList>
            <person name="Stajich J.E."/>
            <person name="Amses K."/>
            <person name="Simmons R."/>
            <person name="Seto K."/>
            <person name="Myers J."/>
            <person name="Bonds A."/>
            <person name="Quandt C.A."/>
            <person name="Barry K."/>
            <person name="Liu P."/>
            <person name="Grigoriev I."/>
            <person name="Longcore J.E."/>
            <person name="James T.Y."/>
        </authorList>
    </citation>
    <scope>NUCLEOTIDE SEQUENCE</scope>
    <source>
        <strain evidence="2">JEL0476</strain>
    </source>
</reference>
<dbReference type="Proteomes" id="UP001211065">
    <property type="component" value="Unassembled WGS sequence"/>
</dbReference>
<evidence type="ECO:0000256" key="1">
    <source>
        <dbReference type="SAM" id="MobiDB-lite"/>
    </source>
</evidence>
<evidence type="ECO:0000313" key="3">
    <source>
        <dbReference type="Proteomes" id="UP001211065"/>
    </source>
</evidence>
<feature type="region of interest" description="Disordered" evidence="1">
    <location>
        <begin position="1"/>
        <end position="20"/>
    </location>
</feature>
<name>A0AAD5TXZ7_9FUNG</name>
<dbReference type="SUPFAM" id="SSF56059">
    <property type="entry name" value="Glutathione synthetase ATP-binding domain-like"/>
    <property type="match status" value="1"/>
</dbReference>
<dbReference type="AlphaFoldDB" id="A0AAD5TXZ7"/>
<proteinExistence type="predicted"/>